<dbReference type="STRING" id="29529.SAMN04488122_1549"/>
<dbReference type="RefSeq" id="WP_089892719.1">
    <property type="nucleotide sequence ID" value="NZ_FOJG01000001.1"/>
</dbReference>
<sequence>MKIHFQFVILSLLLFVGTGCNKKETPHITSIEGKWQLIESVGGFAGARVEIKDKVIANFQNNEYRYYFNDTLMVTSTYEFVPIDDKTWKLTIHDGWNSVNIASFTGNLLVLYNPNPEMYTQTFRKVK</sequence>
<evidence type="ECO:0000313" key="2">
    <source>
        <dbReference type="Proteomes" id="UP000199310"/>
    </source>
</evidence>
<organism evidence="1 2">
    <name type="scientific">Chitinophaga arvensicola</name>
    <dbReference type="NCBI Taxonomy" id="29529"/>
    <lineage>
        <taxon>Bacteria</taxon>
        <taxon>Pseudomonadati</taxon>
        <taxon>Bacteroidota</taxon>
        <taxon>Chitinophagia</taxon>
        <taxon>Chitinophagales</taxon>
        <taxon>Chitinophagaceae</taxon>
        <taxon>Chitinophaga</taxon>
    </lineage>
</organism>
<accession>A0A1I0QLL6</accession>
<protein>
    <recommendedName>
        <fullName evidence="3">Lipocalin-like domain-containing protein</fullName>
    </recommendedName>
</protein>
<dbReference type="PROSITE" id="PS51257">
    <property type="entry name" value="PROKAR_LIPOPROTEIN"/>
    <property type="match status" value="1"/>
</dbReference>
<reference evidence="2" key="1">
    <citation type="submission" date="2016-10" db="EMBL/GenBank/DDBJ databases">
        <authorList>
            <person name="Varghese N."/>
            <person name="Submissions S."/>
        </authorList>
    </citation>
    <scope>NUCLEOTIDE SEQUENCE [LARGE SCALE GENOMIC DNA]</scope>
    <source>
        <strain evidence="2">DSM 3695</strain>
    </source>
</reference>
<dbReference type="Proteomes" id="UP000199310">
    <property type="component" value="Unassembled WGS sequence"/>
</dbReference>
<evidence type="ECO:0008006" key="3">
    <source>
        <dbReference type="Google" id="ProtNLM"/>
    </source>
</evidence>
<gene>
    <name evidence="1" type="ORF">SAMN04488122_1549</name>
</gene>
<dbReference type="AlphaFoldDB" id="A0A1I0QLL6"/>
<keyword evidence="2" id="KW-1185">Reference proteome</keyword>
<proteinExistence type="predicted"/>
<evidence type="ECO:0000313" key="1">
    <source>
        <dbReference type="EMBL" id="SEW27977.1"/>
    </source>
</evidence>
<dbReference type="EMBL" id="FOJG01000001">
    <property type="protein sequence ID" value="SEW27977.1"/>
    <property type="molecule type" value="Genomic_DNA"/>
</dbReference>
<name>A0A1I0QLL6_9BACT</name>